<proteinExistence type="inferred from homology"/>
<dbReference type="HAMAP" id="MF_00080">
    <property type="entry name" value="IF_3"/>
    <property type="match status" value="1"/>
</dbReference>
<sequence length="251" mass="28261">MASGVTGLLLRSGCFPLLAVEFLRAYLSRRGYRGTAINNKEPRVNDRIRVPKVRLVGPGGEQVGVVKTEDALRVAVEANLDLVEVAPNSNPPVAKLMDYGKYKYESAQKERAARRNRSNAQLKSIRIGMKIDQNDYNTKKSQAERFLNGGDKVKFDLRFRGREQSRPQLGVELLNGLAEDLAEVSTVESAPRAEGRNMSMVLAPIRKKTEAKSDQRRRREAERETRRQQGAERAKRQQENARANAEARSQQ</sequence>
<evidence type="ECO:0000256" key="1">
    <source>
        <dbReference type="ARBA" id="ARBA00005439"/>
    </source>
</evidence>
<dbReference type="SUPFAM" id="SSF54364">
    <property type="entry name" value="Translation initiation factor IF3, N-terminal domain"/>
    <property type="match status" value="1"/>
</dbReference>
<comment type="caution">
    <text evidence="10">The sequence shown here is derived from an EMBL/GenBank/DDBJ whole genome shotgun (WGS) entry which is preliminary data.</text>
</comment>
<dbReference type="InterPro" id="IPR019815">
    <property type="entry name" value="Translation_initiation_fac_3_C"/>
</dbReference>
<dbReference type="GO" id="GO:0005829">
    <property type="term" value="C:cytosol"/>
    <property type="evidence" value="ECO:0007669"/>
    <property type="project" value="TreeGrafter"/>
</dbReference>
<dbReference type="STRING" id="202789.GCA_001457435_00474"/>
<dbReference type="GO" id="GO:0043022">
    <property type="term" value="F:ribosome binding"/>
    <property type="evidence" value="ECO:0007669"/>
    <property type="project" value="UniProtKB-ARBA"/>
</dbReference>
<feature type="domain" description="Translation initiation factor 3 C-terminal" evidence="8">
    <location>
        <begin position="121"/>
        <end position="204"/>
    </location>
</feature>
<dbReference type="PROSITE" id="PS00938">
    <property type="entry name" value="IF3"/>
    <property type="match status" value="1"/>
</dbReference>
<dbReference type="InterPro" id="IPR019813">
    <property type="entry name" value="Translation_initiation_fac3_CS"/>
</dbReference>
<dbReference type="InterPro" id="IPR001288">
    <property type="entry name" value="Translation_initiation_fac_3"/>
</dbReference>
<dbReference type="Gene3D" id="3.30.110.10">
    <property type="entry name" value="Translation initiation factor 3 (IF-3), C-terminal domain"/>
    <property type="match status" value="1"/>
</dbReference>
<comment type="subcellular location">
    <subcellularLocation>
        <location evidence="4 6">Cytoplasm</location>
    </subcellularLocation>
</comment>
<dbReference type="FunFam" id="3.10.20.80:FF:000001">
    <property type="entry name" value="Translation initiation factor IF-3"/>
    <property type="match status" value="1"/>
</dbReference>
<keyword evidence="2 4" id="KW-0396">Initiation factor</keyword>
<evidence type="ECO:0000256" key="7">
    <source>
        <dbReference type="SAM" id="MobiDB-lite"/>
    </source>
</evidence>
<feature type="domain" description="Translation initiation factor 3 N-terminal" evidence="9">
    <location>
        <begin position="44"/>
        <end position="113"/>
    </location>
</feature>
<organism evidence="10 11">
    <name type="scientific">Actinobaculum massiliense ACS-171-V-Col2</name>
    <dbReference type="NCBI Taxonomy" id="883066"/>
    <lineage>
        <taxon>Bacteria</taxon>
        <taxon>Bacillati</taxon>
        <taxon>Actinomycetota</taxon>
        <taxon>Actinomycetes</taxon>
        <taxon>Actinomycetales</taxon>
        <taxon>Actinomycetaceae</taxon>
        <taxon>Actinobaculum</taxon>
    </lineage>
</organism>
<comment type="subunit">
    <text evidence="4 6">Monomer.</text>
</comment>
<dbReference type="AlphaFoldDB" id="K9EDA0"/>
<evidence type="ECO:0000256" key="6">
    <source>
        <dbReference type="RuleBase" id="RU000646"/>
    </source>
</evidence>
<evidence type="ECO:0000256" key="3">
    <source>
        <dbReference type="ARBA" id="ARBA00022917"/>
    </source>
</evidence>
<keyword evidence="11" id="KW-1185">Reference proteome</keyword>
<dbReference type="InterPro" id="IPR036788">
    <property type="entry name" value="T_IF-3_C_sf"/>
</dbReference>
<protein>
    <recommendedName>
        <fullName evidence="4 5">Translation initiation factor IF-3</fullName>
    </recommendedName>
</protein>
<comment type="function">
    <text evidence="4 6">IF-3 binds to the 30S ribosomal subunit and shifts the equilibrium between 70S ribosomes and their 50S and 30S subunits in favor of the free subunits, thus enhancing the availability of 30S subunits on which protein synthesis initiation begins.</text>
</comment>
<dbReference type="PANTHER" id="PTHR10938:SF0">
    <property type="entry name" value="TRANSLATION INITIATION FACTOR IF-3, MITOCHONDRIAL"/>
    <property type="match status" value="1"/>
</dbReference>
<dbReference type="Gene3D" id="3.10.20.80">
    <property type="entry name" value="Translation initiation factor 3 (IF-3), N-terminal domain"/>
    <property type="match status" value="1"/>
</dbReference>
<feature type="region of interest" description="Disordered" evidence="7">
    <location>
        <begin position="188"/>
        <end position="251"/>
    </location>
</feature>
<comment type="similarity">
    <text evidence="1 4 6">Belongs to the IF-3 family.</text>
</comment>
<dbReference type="PATRIC" id="fig|883066.3.peg.1692"/>
<dbReference type="Proteomes" id="UP000009888">
    <property type="component" value="Unassembled WGS sequence"/>
</dbReference>
<keyword evidence="4" id="KW-0963">Cytoplasm</keyword>
<evidence type="ECO:0000313" key="11">
    <source>
        <dbReference type="Proteomes" id="UP000009888"/>
    </source>
</evidence>
<dbReference type="GO" id="GO:0016020">
    <property type="term" value="C:membrane"/>
    <property type="evidence" value="ECO:0007669"/>
    <property type="project" value="TreeGrafter"/>
</dbReference>
<evidence type="ECO:0000259" key="9">
    <source>
        <dbReference type="Pfam" id="PF05198"/>
    </source>
</evidence>
<keyword evidence="3 4" id="KW-0648">Protein biosynthesis</keyword>
<evidence type="ECO:0000313" key="10">
    <source>
        <dbReference type="EMBL" id="EKU94683.1"/>
    </source>
</evidence>
<dbReference type="Pfam" id="PF05198">
    <property type="entry name" value="IF3_N"/>
    <property type="match status" value="1"/>
</dbReference>
<dbReference type="eggNOG" id="COG0290">
    <property type="taxonomic scope" value="Bacteria"/>
</dbReference>
<dbReference type="Pfam" id="PF00707">
    <property type="entry name" value="IF3_C"/>
    <property type="match status" value="1"/>
</dbReference>
<dbReference type="EMBL" id="AGWL01000008">
    <property type="protein sequence ID" value="EKU94683.1"/>
    <property type="molecule type" value="Genomic_DNA"/>
</dbReference>
<evidence type="ECO:0000259" key="8">
    <source>
        <dbReference type="Pfam" id="PF00707"/>
    </source>
</evidence>
<dbReference type="HOGENOM" id="CLU_054919_1_0_11"/>
<dbReference type="InterPro" id="IPR019814">
    <property type="entry name" value="Translation_initiation_fac_3_N"/>
</dbReference>
<name>K9EDA0_9ACTO</name>
<dbReference type="FunFam" id="3.30.110.10:FF:000001">
    <property type="entry name" value="Translation initiation factor IF-3"/>
    <property type="match status" value="1"/>
</dbReference>
<feature type="compositionally biased region" description="Basic and acidic residues" evidence="7">
    <location>
        <begin position="207"/>
        <end position="239"/>
    </location>
</feature>
<evidence type="ECO:0000256" key="4">
    <source>
        <dbReference type="HAMAP-Rule" id="MF_00080"/>
    </source>
</evidence>
<reference evidence="10 11" key="1">
    <citation type="submission" date="2012-09" db="EMBL/GenBank/DDBJ databases">
        <title>The Genome Sequence of Actinobaculum massiliae ACS-171-V-COL2.</title>
        <authorList>
            <consortium name="The Broad Institute Genome Sequencing Platform"/>
            <person name="Earl A."/>
            <person name="Ward D."/>
            <person name="Feldgarden M."/>
            <person name="Gevers D."/>
            <person name="Saerens B."/>
            <person name="Vaneechoutte M."/>
            <person name="Walker B."/>
            <person name="Young S.K."/>
            <person name="Zeng Q."/>
            <person name="Gargeya S."/>
            <person name="Fitzgerald M."/>
            <person name="Haas B."/>
            <person name="Abouelleil A."/>
            <person name="Alvarado L."/>
            <person name="Arachchi H.M."/>
            <person name="Berlin A."/>
            <person name="Chapman S.B."/>
            <person name="Goldberg J."/>
            <person name="Griggs A."/>
            <person name="Gujja S."/>
            <person name="Hansen M."/>
            <person name="Howarth C."/>
            <person name="Imamovic A."/>
            <person name="Larimer J."/>
            <person name="McCowen C."/>
            <person name="Montmayeur A."/>
            <person name="Murphy C."/>
            <person name="Neiman D."/>
            <person name="Pearson M."/>
            <person name="Priest M."/>
            <person name="Roberts A."/>
            <person name="Saif S."/>
            <person name="Shea T."/>
            <person name="Sisk P."/>
            <person name="Sykes S."/>
            <person name="Wortman J."/>
            <person name="Nusbaum C."/>
            <person name="Birren B."/>
        </authorList>
    </citation>
    <scope>NUCLEOTIDE SEQUENCE [LARGE SCALE GENOMIC DNA]</scope>
    <source>
        <strain evidence="11">ACS-171-V-Col2</strain>
    </source>
</reference>
<dbReference type="InterPro" id="IPR036787">
    <property type="entry name" value="T_IF-3_N_sf"/>
</dbReference>
<evidence type="ECO:0000256" key="5">
    <source>
        <dbReference type="NCBIfam" id="TIGR00168"/>
    </source>
</evidence>
<accession>K9EDA0</accession>
<dbReference type="SUPFAM" id="SSF55200">
    <property type="entry name" value="Translation initiation factor IF3, C-terminal domain"/>
    <property type="match status" value="1"/>
</dbReference>
<dbReference type="GO" id="GO:0003743">
    <property type="term" value="F:translation initiation factor activity"/>
    <property type="evidence" value="ECO:0007669"/>
    <property type="project" value="UniProtKB-UniRule"/>
</dbReference>
<dbReference type="NCBIfam" id="TIGR00168">
    <property type="entry name" value="infC"/>
    <property type="match status" value="1"/>
</dbReference>
<evidence type="ECO:0000256" key="2">
    <source>
        <dbReference type="ARBA" id="ARBA00022540"/>
    </source>
</evidence>
<gene>
    <name evidence="4" type="primary">infC</name>
    <name evidence="10" type="ORF">HMPREF9233_01630</name>
</gene>
<dbReference type="GO" id="GO:0032790">
    <property type="term" value="P:ribosome disassembly"/>
    <property type="evidence" value="ECO:0007669"/>
    <property type="project" value="TreeGrafter"/>
</dbReference>
<dbReference type="PANTHER" id="PTHR10938">
    <property type="entry name" value="TRANSLATION INITIATION FACTOR IF-3"/>
    <property type="match status" value="1"/>
</dbReference>